<dbReference type="RefSeq" id="WP_301210230.1">
    <property type="nucleotide sequence ID" value="NZ_JAROCF010000001.1"/>
</dbReference>
<dbReference type="PANTHER" id="PTHR46796">
    <property type="entry name" value="HTH-TYPE TRANSCRIPTIONAL ACTIVATOR RHAS-RELATED"/>
    <property type="match status" value="1"/>
</dbReference>
<evidence type="ECO:0000256" key="5">
    <source>
        <dbReference type="ARBA" id="ARBA00023163"/>
    </source>
</evidence>
<dbReference type="PANTHER" id="PTHR46796:SF13">
    <property type="entry name" value="HTH-TYPE TRANSCRIPTIONAL ACTIVATOR RHAS"/>
    <property type="match status" value="1"/>
</dbReference>
<sequence>MNLDISTTMAHHRDVLIPDGFPGQRMLVLPRPRVREFLNQPGTARLVVTDCGYFPRADSHGRRRTTPIGQAIVLACVDGAGWCETEAGRFPVHRGQVVVLPPRQPHSYGADADDPWTLWWFHAASPEVEAFLASSGMTAENPVRGPRDLYPVVSLMSEVLSWMERDSTTTSLNAAAGAAWHALTLLASERSRSDDAGDVIEHATEYLRAHIADRVTVPELAAMASLSTSHFSALFKRHVGYPVLQYQTMLRMGRARELLDTTSATIAAIAAEVGYPDSFYFARQFKKVHGMTAREYREQHKG</sequence>
<dbReference type="InterPro" id="IPR050204">
    <property type="entry name" value="AraC_XylS_family_regulators"/>
</dbReference>
<keyword evidence="2" id="KW-0805">Transcription regulation</keyword>
<dbReference type="PROSITE" id="PS01124">
    <property type="entry name" value="HTH_ARAC_FAMILY_2"/>
    <property type="match status" value="1"/>
</dbReference>
<evidence type="ECO:0000256" key="2">
    <source>
        <dbReference type="ARBA" id="ARBA00023015"/>
    </source>
</evidence>
<dbReference type="EMBL" id="JAROCF010000001">
    <property type="protein sequence ID" value="MDN4613817.1"/>
    <property type="molecule type" value="Genomic_DNA"/>
</dbReference>
<dbReference type="PROSITE" id="PS00041">
    <property type="entry name" value="HTH_ARAC_FAMILY_1"/>
    <property type="match status" value="1"/>
</dbReference>
<dbReference type="Proteomes" id="UP001174208">
    <property type="component" value="Unassembled WGS sequence"/>
</dbReference>
<dbReference type="InterPro" id="IPR003313">
    <property type="entry name" value="AraC-bd"/>
</dbReference>
<name>A0ABT8KBE8_9MICO</name>
<dbReference type="InterPro" id="IPR018062">
    <property type="entry name" value="HTH_AraC-typ_CS"/>
</dbReference>
<dbReference type="Gene3D" id="2.60.120.280">
    <property type="entry name" value="Regulatory protein AraC"/>
    <property type="match status" value="1"/>
</dbReference>
<evidence type="ECO:0000256" key="4">
    <source>
        <dbReference type="ARBA" id="ARBA00023159"/>
    </source>
</evidence>
<dbReference type="Pfam" id="PF02311">
    <property type="entry name" value="AraC_binding"/>
    <property type="match status" value="1"/>
</dbReference>
<dbReference type="SUPFAM" id="SSF46689">
    <property type="entry name" value="Homeodomain-like"/>
    <property type="match status" value="2"/>
</dbReference>
<reference evidence="7" key="1">
    <citation type="submission" date="2023-06" db="EMBL/GenBank/DDBJ databases">
        <title>MT1 and MT2 Draft Genomes of Novel Species.</title>
        <authorList>
            <person name="Venkateswaran K."/>
        </authorList>
    </citation>
    <scope>NUCLEOTIDE SEQUENCE</scope>
    <source>
        <strain evidence="7">F6_8S_P_1B</strain>
    </source>
</reference>
<keyword evidence="3" id="KW-0238">DNA-binding</keyword>
<keyword evidence="5" id="KW-0804">Transcription</keyword>
<organism evidence="7 8">
    <name type="scientific">Leifsonia williamsii</name>
    <dbReference type="NCBI Taxonomy" id="3035919"/>
    <lineage>
        <taxon>Bacteria</taxon>
        <taxon>Bacillati</taxon>
        <taxon>Actinomycetota</taxon>
        <taxon>Actinomycetes</taxon>
        <taxon>Micrococcales</taxon>
        <taxon>Microbacteriaceae</taxon>
        <taxon>Leifsonia</taxon>
    </lineage>
</organism>
<evidence type="ECO:0000256" key="1">
    <source>
        <dbReference type="ARBA" id="ARBA00022490"/>
    </source>
</evidence>
<protein>
    <submittedName>
        <fullName evidence="7">AraC family transcriptional regulator</fullName>
    </submittedName>
</protein>
<dbReference type="SMART" id="SM00342">
    <property type="entry name" value="HTH_ARAC"/>
    <property type="match status" value="1"/>
</dbReference>
<evidence type="ECO:0000256" key="3">
    <source>
        <dbReference type="ARBA" id="ARBA00023125"/>
    </source>
</evidence>
<gene>
    <name evidence="7" type="ORF">P5G50_05065</name>
</gene>
<accession>A0ABT8KBE8</accession>
<comment type="caution">
    <text evidence="7">The sequence shown here is derived from an EMBL/GenBank/DDBJ whole genome shotgun (WGS) entry which is preliminary data.</text>
</comment>
<dbReference type="SUPFAM" id="SSF51215">
    <property type="entry name" value="Regulatory protein AraC"/>
    <property type="match status" value="1"/>
</dbReference>
<evidence type="ECO:0000313" key="8">
    <source>
        <dbReference type="Proteomes" id="UP001174208"/>
    </source>
</evidence>
<keyword evidence="4" id="KW-0010">Activator</keyword>
<keyword evidence="1" id="KW-0963">Cytoplasm</keyword>
<dbReference type="Gene3D" id="1.10.10.60">
    <property type="entry name" value="Homeodomain-like"/>
    <property type="match status" value="2"/>
</dbReference>
<dbReference type="CDD" id="cd06986">
    <property type="entry name" value="cupin_MmsR-like_N"/>
    <property type="match status" value="1"/>
</dbReference>
<evidence type="ECO:0000313" key="7">
    <source>
        <dbReference type="EMBL" id="MDN4613817.1"/>
    </source>
</evidence>
<dbReference type="Pfam" id="PF12833">
    <property type="entry name" value="HTH_18"/>
    <property type="match status" value="1"/>
</dbReference>
<dbReference type="InterPro" id="IPR018060">
    <property type="entry name" value="HTH_AraC"/>
</dbReference>
<dbReference type="InterPro" id="IPR009057">
    <property type="entry name" value="Homeodomain-like_sf"/>
</dbReference>
<feature type="domain" description="HTH araC/xylS-type" evidence="6">
    <location>
        <begin position="201"/>
        <end position="299"/>
    </location>
</feature>
<keyword evidence="8" id="KW-1185">Reference proteome</keyword>
<proteinExistence type="predicted"/>
<dbReference type="InterPro" id="IPR037923">
    <property type="entry name" value="HTH-like"/>
</dbReference>
<evidence type="ECO:0000259" key="6">
    <source>
        <dbReference type="PROSITE" id="PS01124"/>
    </source>
</evidence>